<name>A0ABR1HN53_9HYPO</name>
<dbReference type="Proteomes" id="UP001498476">
    <property type="component" value="Unassembled WGS sequence"/>
</dbReference>
<evidence type="ECO:0000256" key="1">
    <source>
        <dbReference type="SAM" id="Coils"/>
    </source>
</evidence>
<proteinExistence type="predicted"/>
<keyword evidence="1" id="KW-0175">Coiled coil</keyword>
<keyword evidence="4" id="KW-1185">Reference proteome</keyword>
<accession>A0ABR1HN53</accession>
<evidence type="ECO:0000313" key="3">
    <source>
        <dbReference type="EMBL" id="KAK7422576.1"/>
    </source>
</evidence>
<evidence type="ECO:0008006" key="5">
    <source>
        <dbReference type="Google" id="ProtNLM"/>
    </source>
</evidence>
<comment type="caution">
    <text evidence="3">The sequence shown here is derived from an EMBL/GenBank/DDBJ whole genome shotgun (WGS) entry which is preliminary data.</text>
</comment>
<sequence length="243" mass="25879">MPVEWSKDQATHLRVHHIRNHCPGDQATRAYNEGLWVVSTALDKIFHFPEFLFDTHAQENYIHLFDAHAQDNYIHLVDAHAQDNYIHLFDKMYTIYLNGEARGRGGGTVTFGSGGGKGGRGGGRGGSRGGGRGGGRGGITKAKVFSGKCNVCHVRGHKASECPVRALLRQQAEAAEAAAAAEAAEAAVAAQQQQRRERISALRAELAELEGGQEVGQSDATADDDAAAAYRAGPKGDGDTTMG</sequence>
<feature type="region of interest" description="Disordered" evidence="2">
    <location>
        <begin position="210"/>
        <end position="243"/>
    </location>
</feature>
<feature type="compositionally biased region" description="Basic and acidic residues" evidence="2">
    <location>
        <begin position="234"/>
        <end position="243"/>
    </location>
</feature>
<evidence type="ECO:0000313" key="4">
    <source>
        <dbReference type="Proteomes" id="UP001498476"/>
    </source>
</evidence>
<protein>
    <recommendedName>
        <fullName evidence="5">CCHC-type domain-containing protein</fullName>
    </recommendedName>
</protein>
<organism evidence="3 4">
    <name type="scientific">Neonectria punicea</name>
    <dbReference type="NCBI Taxonomy" id="979145"/>
    <lineage>
        <taxon>Eukaryota</taxon>
        <taxon>Fungi</taxon>
        <taxon>Dikarya</taxon>
        <taxon>Ascomycota</taxon>
        <taxon>Pezizomycotina</taxon>
        <taxon>Sordariomycetes</taxon>
        <taxon>Hypocreomycetidae</taxon>
        <taxon>Hypocreales</taxon>
        <taxon>Nectriaceae</taxon>
        <taxon>Neonectria</taxon>
    </lineage>
</organism>
<feature type="coiled-coil region" evidence="1">
    <location>
        <begin position="165"/>
        <end position="194"/>
    </location>
</feature>
<feature type="region of interest" description="Disordered" evidence="2">
    <location>
        <begin position="108"/>
        <end position="138"/>
    </location>
</feature>
<dbReference type="EMBL" id="JAZAVJ010000015">
    <property type="protein sequence ID" value="KAK7422576.1"/>
    <property type="molecule type" value="Genomic_DNA"/>
</dbReference>
<reference evidence="3 4" key="1">
    <citation type="journal article" date="2025" name="Microbiol. Resour. Announc.">
        <title>Draft genome sequences for Neonectria magnoliae and Neonectria punicea, canker pathogens of Liriodendron tulipifera and Acer saccharum in West Virginia.</title>
        <authorList>
            <person name="Petronek H.M."/>
            <person name="Kasson M.T."/>
            <person name="Metheny A.M."/>
            <person name="Stauder C.M."/>
            <person name="Lovett B."/>
            <person name="Lynch S.C."/>
            <person name="Garnas J.R."/>
            <person name="Kasson L.R."/>
            <person name="Stajich J.E."/>
        </authorList>
    </citation>
    <scope>NUCLEOTIDE SEQUENCE [LARGE SCALE GENOMIC DNA]</scope>
    <source>
        <strain evidence="3 4">NRRL 64653</strain>
    </source>
</reference>
<evidence type="ECO:0000256" key="2">
    <source>
        <dbReference type="SAM" id="MobiDB-lite"/>
    </source>
</evidence>
<gene>
    <name evidence="3" type="ORF">QQX98_001599</name>
</gene>